<protein>
    <recommendedName>
        <fullName evidence="7">EGF-like domain-containing protein</fullName>
    </recommendedName>
</protein>
<accession>A0AAE0ZGV4</accession>
<dbReference type="GO" id="GO:0005509">
    <property type="term" value="F:calcium ion binding"/>
    <property type="evidence" value="ECO:0007669"/>
    <property type="project" value="InterPro"/>
</dbReference>
<evidence type="ECO:0000256" key="1">
    <source>
        <dbReference type="ARBA" id="ARBA00022536"/>
    </source>
</evidence>
<feature type="transmembrane region" description="Helical" evidence="6">
    <location>
        <begin position="198"/>
        <end position="220"/>
    </location>
</feature>
<comment type="caution">
    <text evidence="5">Lacks conserved residue(s) required for the propagation of feature annotation.</text>
</comment>
<keyword evidence="3" id="KW-0677">Repeat</keyword>
<keyword evidence="6" id="KW-0472">Membrane</keyword>
<dbReference type="SUPFAM" id="SSF57196">
    <property type="entry name" value="EGF/Laminin"/>
    <property type="match status" value="1"/>
</dbReference>
<name>A0AAE0ZGV4_9GAST</name>
<comment type="caution">
    <text evidence="8">The sequence shown here is derived from an EMBL/GenBank/DDBJ whole genome shotgun (WGS) entry which is preliminary data.</text>
</comment>
<keyword evidence="4" id="KW-1015">Disulfide bond</keyword>
<dbReference type="EMBL" id="JAWDGP010003977">
    <property type="protein sequence ID" value="KAK3769053.1"/>
    <property type="molecule type" value="Genomic_DNA"/>
</dbReference>
<dbReference type="PROSITE" id="PS00010">
    <property type="entry name" value="ASX_HYDROXYL"/>
    <property type="match status" value="1"/>
</dbReference>
<keyword evidence="9" id="KW-1185">Reference proteome</keyword>
<dbReference type="InterPro" id="IPR049883">
    <property type="entry name" value="NOTCH1_EGF-like"/>
</dbReference>
<dbReference type="Pfam" id="PF07645">
    <property type="entry name" value="EGF_CA"/>
    <property type="match status" value="2"/>
</dbReference>
<dbReference type="AlphaFoldDB" id="A0AAE0ZGV4"/>
<dbReference type="InterPro" id="IPR052235">
    <property type="entry name" value="Nephronectin_domain"/>
</dbReference>
<dbReference type="SMART" id="SM00179">
    <property type="entry name" value="EGF_CA"/>
    <property type="match status" value="2"/>
</dbReference>
<dbReference type="SMART" id="SM00181">
    <property type="entry name" value="EGF"/>
    <property type="match status" value="1"/>
</dbReference>
<sequence>MNKLRDLNNEPAQIKSVNSWFSSELNHKPDHIADIGEKNHEHNCSVPLYYQLQEIEDDIDECELTGAGICPAHSTCVNTRGSYKCKCLAGFRKDRNDECLDIDECLDSLLYRCSDGMRCENSDGDYTCVENDLQSSKPYQNLKLCPCVCSQDLNSTVFRKVTENVRKILHINVRQLSARVRRLTSAQDNRPASVTLGFLAWALLIVLLLLVLGADLITLLRFCLEKKDRTDTVTGECRGRNKISPLRAEVDDHPDTVSCAGKNF</sequence>
<evidence type="ECO:0000313" key="8">
    <source>
        <dbReference type="EMBL" id="KAK3769053.1"/>
    </source>
</evidence>
<feature type="domain" description="EGF-like" evidence="7">
    <location>
        <begin position="58"/>
        <end position="97"/>
    </location>
</feature>
<dbReference type="FunFam" id="2.10.25.10:FF:000506">
    <property type="entry name" value="Adhesion G protein-coupled receptor E1"/>
    <property type="match status" value="1"/>
</dbReference>
<evidence type="ECO:0000256" key="3">
    <source>
        <dbReference type="ARBA" id="ARBA00022737"/>
    </source>
</evidence>
<gene>
    <name evidence="8" type="ORF">RRG08_012004</name>
</gene>
<evidence type="ECO:0000256" key="5">
    <source>
        <dbReference type="PROSITE-ProRule" id="PRU00076"/>
    </source>
</evidence>
<evidence type="ECO:0000256" key="6">
    <source>
        <dbReference type="SAM" id="Phobius"/>
    </source>
</evidence>
<keyword evidence="6" id="KW-0812">Transmembrane</keyword>
<evidence type="ECO:0000259" key="7">
    <source>
        <dbReference type="PROSITE" id="PS50026"/>
    </source>
</evidence>
<dbReference type="PANTHER" id="PTHR24050">
    <property type="entry name" value="PA14 DOMAIN-CONTAINING PROTEIN"/>
    <property type="match status" value="1"/>
</dbReference>
<dbReference type="PANTHER" id="PTHR24050:SF28">
    <property type="entry name" value="UROMODULIN-LIKE"/>
    <property type="match status" value="1"/>
</dbReference>
<organism evidence="8 9">
    <name type="scientific">Elysia crispata</name>
    <name type="common">lettuce slug</name>
    <dbReference type="NCBI Taxonomy" id="231223"/>
    <lineage>
        <taxon>Eukaryota</taxon>
        <taxon>Metazoa</taxon>
        <taxon>Spiralia</taxon>
        <taxon>Lophotrochozoa</taxon>
        <taxon>Mollusca</taxon>
        <taxon>Gastropoda</taxon>
        <taxon>Heterobranchia</taxon>
        <taxon>Euthyneura</taxon>
        <taxon>Panpulmonata</taxon>
        <taxon>Sacoglossa</taxon>
        <taxon>Placobranchoidea</taxon>
        <taxon>Plakobranchidae</taxon>
        <taxon>Elysia</taxon>
    </lineage>
</organism>
<keyword evidence="6" id="KW-1133">Transmembrane helix</keyword>
<keyword evidence="1 5" id="KW-0245">EGF-like domain</keyword>
<dbReference type="InterPro" id="IPR000742">
    <property type="entry name" value="EGF"/>
</dbReference>
<reference evidence="8" key="1">
    <citation type="journal article" date="2023" name="G3 (Bethesda)">
        <title>A reference genome for the long-term kleptoplast-retaining sea slug Elysia crispata morphotype clarki.</title>
        <authorList>
            <person name="Eastman K.E."/>
            <person name="Pendleton A.L."/>
            <person name="Shaikh M.A."/>
            <person name="Suttiyut T."/>
            <person name="Ogas R."/>
            <person name="Tomko P."/>
            <person name="Gavelis G."/>
            <person name="Widhalm J.R."/>
            <person name="Wisecaver J.H."/>
        </authorList>
    </citation>
    <scope>NUCLEOTIDE SEQUENCE</scope>
    <source>
        <strain evidence="8">ECLA1</strain>
    </source>
</reference>
<dbReference type="InterPro" id="IPR000152">
    <property type="entry name" value="EGF-type_Asp/Asn_hydroxyl_site"/>
</dbReference>
<dbReference type="InterPro" id="IPR001881">
    <property type="entry name" value="EGF-like_Ca-bd_dom"/>
</dbReference>
<dbReference type="Proteomes" id="UP001283361">
    <property type="component" value="Unassembled WGS sequence"/>
</dbReference>
<evidence type="ECO:0000313" key="9">
    <source>
        <dbReference type="Proteomes" id="UP001283361"/>
    </source>
</evidence>
<dbReference type="Gene3D" id="2.10.25.10">
    <property type="entry name" value="Laminin"/>
    <property type="match status" value="2"/>
</dbReference>
<dbReference type="InterPro" id="IPR018097">
    <property type="entry name" value="EGF_Ca-bd_CS"/>
</dbReference>
<dbReference type="CDD" id="cd00054">
    <property type="entry name" value="EGF_CA"/>
    <property type="match status" value="1"/>
</dbReference>
<keyword evidence="2" id="KW-0732">Signal</keyword>
<dbReference type="PROSITE" id="PS50026">
    <property type="entry name" value="EGF_3"/>
    <property type="match status" value="1"/>
</dbReference>
<evidence type="ECO:0000256" key="2">
    <source>
        <dbReference type="ARBA" id="ARBA00022729"/>
    </source>
</evidence>
<proteinExistence type="predicted"/>
<dbReference type="PROSITE" id="PS01187">
    <property type="entry name" value="EGF_CA"/>
    <property type="match status" value="1"/>
</dbReference>
<evidence type="ECO:0000256" key="4">
    <source>
        <dbReference type="ARBA" id="ARBA00023157"/>
    </source>
</evidence>